<dbReference type="EMBL" id="QRMS01000005">
    <property type="protein sequence ID" value="RHJ85241.1"/>
    <property type="molecule type" value="Genomic_DNA"/>
</dbReference>
<reference evidence="1 2" key="1">
    <citation type="submission" date="2018-08" db="EMBL/GenBank/DDBJ databases">
        <title>A genome reference for cultivated species of the human gut microbiota.</title>
        <authorList>
            <person name="Zou Y."/>
            <person name="Xue W."/>
            <person name="Luo G."/>
        </authorList>
    </citation>
    <scope>NUCLEOTIDE SEQUENCE [LARGE SCALE GENOMIC DNA]</scope>
    <source>
        <strain evidence="1 2">AM07-24</strain>
    </source>
</reference>
<comment type="caution">
    <text evidence="1">The sequence shown here is derived from an EMBL/GenBank/DDBJ whole genome shotgun (WGS) entry which is preliminary data.</text>
</comment>
<gene>
    <name evidence="1" type="ORF">DW099_16225</name>
</gene>
<organism evidence="1 2">
    <name type="scientific">Emergencia timonensis</name>
    <dbReference type="NCBI Taxonomy" id="1776384"/>
    <lineage>
        <taxon>Bacteria</taxon>
        <taxon>Bacillati</taxon>
        <taxon>Bacillota</taxon>
        <taxon>Clostridia</taxon>
        <taxon>Peptostreptococcales</taxon>
        <taxon>Anaerovoracaceae</taxon>
        <taxon>Emergencia</taxon>
    </lineage>
</organism>
<sequence>MAQNSARNHVSAFIFDFYGFTGTTPFADSWFLIQNLLYSTVNYNFFLKSALKKGKPLRNYANSAPARKQEVQI</sequence>
<proteinExistence type="predicted"/>
<dbReference type="Proteomes" id="UP000284841">
    <property type="component" value="Unassembled WGS sequence"/>
</dbReference>
<protein>
    <submittedName>
        <fullName evidence="1">Uncharacterized protein</fullName>
    </submittedName>
</protein>
<keyword evidence="2" id="KW-1185">Reference proteome</keyword>
<evidence type="ECO:0000313" key="2">
    <source>
        <dbReference type="Proteomes" id="UP000284841"/>
    </source>
</evidence>
<dbReference type="RefSeq" id="WP_118336380.1">
    <property type="nucleotide sequence ID" value="NZ_AP025568.1"/>
</dbReference>
<evidence type="ECO:0000313" key="1">
    <source>
        <dbReference type="EMBL" id="RHJ85241.1"/>
    </source>
</evidence>
<dbReference type="AlphaFoldDB" id="A0A415DX93"/>
<accession>A0A415DX93</accession>
<name>A0A415DX93_9FIRM</name>